<dbReference type="Pfam" id="PF13561">
    <property type="entry name" value="adh_short_C2"/>
    <property type="match status" value="1"/>
</dbReference>
<name>A0A2N9AQH0_METEX</name>
<dbReference type="PRINTS" id="PR00081">
    <property type="entry name" value="GDHRDH"/>
</dbReference>
<protein>
    <recommendedName>
        <fullName evidence="3">Ketoreductase domain-containing protein</fullName>
    </recommendedName>
</protein>
<dbReference type="SUPFAM" id="SSF51735">
    <property type="entry name" value="NAD(P)-binding Rossmann-fold domains"/>
    <property type="match status" value="1"/>
</dbReference>
<dbReference type="EMBL" id="LT962688">
    <property type="protein sequence ID" value="SOR29586.1"/>
    <property type="molecule type" value="Genomic_DNA"/>
</dbReference>
<dbReference type="InterPro" id="IPR020904">
    <property type="entry name" value="Sc_DH/Rdtase_CS"/>
</dbReference>
<dbReference type="InterPro" id="IPR036291">
    <property type="entry name" value="NAD(P)-bd_dom_sf"/>
</dbReference>
<evidence type="ECO:0000259" key="3">
    <source>
        <dbReference type="SMART" id="SM00822"/>
    </source>
</evidence>
<evidence type="ECO:0000313" key="4">
    <source>
        <dbReference type="EMBL" id="SOR29586.1"/>
    </source>
</evidence>
<evidence type="ECO:0000256" key="2">
    <source>
        <dbReference type="ARBA" id="ARBA00023002"/>
    </source>
</evidence>
<dbReference type="InterPro" id="IPR057326">
    <property type="entry name" value="KR_dom"/>
</dbReference>
<dbReference type="Proteomes" id="UP000233769">
    <property type="component" value="Chromosome tk0001"/>
</dbReference>
<accession>A0A2N9AQH0</accession>
<dbReference type="PANTHER" id="PTHR43639">
    <property type="entry name" value="OXIDOREDUCTASE, SHORT-CHAIN DEHYDROGENASE/REDUCTASE FAMILY (AFU_ORTHOLOGUE AFUA_5G02870)"/>
    <property type="match status" value="1"/>
</dbReference>
<proteinExistence type="inferred from homology"/>
<keyword evidence="2" id="KW-0560">Oxidoreductase</keyword>
<dbReference type="GO" id="GO:0016491">
    <property type="term" value="F:oxidoreductase activity"/>
    <property type="evidence" value="ECO:0007669"/>
    <property type="project" value="UniProtKB-KW"/>
</dbReference>
<dbReference type="CDD" id="cd05233">
    <property type="entry name" value="SDR_c"/>
    <property type="match status" value="1"/>
</dbReference>
<organism evidence="4 5">
    <name type="scientific">Methylorubrum extorquens</name>
    <name type="common">Methylobacterium dichloromethanicum</name>
    <name type="synonym">Methylobacterium extorquens</name>
    <dbReference type="NCBI Taxonomy" id="408"/>
    <lineage>
        <taxon>Bacteria</taxon>
        <taxon>Pseudomonadati</taxon>
        <taxon>Pseudomonadota</taxon>
        <taxon>Alphaproteobacteria</taxon>
        <taxon>Hyphomicrobiales</taxon>
        <taxon>Methylobacteriaceae</taxon>
        <taxon>Methylorubrum</taxon>
    </lineage>
</organism>
<sequence>MSEPPAPATYVLITGASSGIGRDMAISLSGEHRLILNGRDAERLEQTRLACQAPDRHRCWPHDLADVTTLASALPAFLRQHDALVVGFVHCAAQLKVLPLRSITIAHAQDVMNTNVLAALEITRLLLRKDVNSKMLTNIVFVSSIASQFGARGFTTYCASKAALDGLMKALAVELAPGVRVNSVLPGSIRTPMTETIFADPVTAERLVKDYPLGIGLPSDITHAVIFLMSDQARWITGHQMVVDGGRSANISA</sequence>
<evidence type="ECO:0000313" key="5">
    <source>
        <dbReference type="Proteomes" id="UP000233769"/>
    </source>
</evidence>
<dbReference type="Gene3D" id="3.40.50.720">
    <property type="entry name" value="NAD(P)-binding Rossmann-like Domain"/>
    <property type="match status" value="1"/>
</dbReference>
<evidence type="ECO:0000256" key="1">
    <source>
        <dbReference type="ARBA" id="ARBA00006484"/>
    </source>
</evidence>
<dbReference type="InterPro" id="IPR002347">
    <property type="entry name" value="SDR_fam"/>
</dbReference>
<feature type="domain" description="Ketoreductase" evidence="3">
    <location>
        <begin position="9"/>
        <end position="182"/>
    </location>
</feature>
<comment type="similarity">
    <text evidence="1">Belongs to the short-chain dehydrogenases/reductases (SDR) family.</text>
</comment>
<dbReference type="SMART" id="SM00822">
    <property type="entry name" value="PKS_KR"/>
    <property type="match status" value="1"/>
</dbReference>
<dbReference type="PROSITE" id="PS00061">
    <property type="entry name" value="ADH_SHORT"/>
    <property type="match status" value="1"/>
</dbReference>
<gene>
    <name evidence="4" type="ORF">TK0001_2984</name>
</gene>
<dbReference type="AlphaFoldDB" id="A0A2N9AQH0"/>
<dbReference type="PANTHER" id="PTHR43639:SF1">
    <property type="entry name" value="SHORT-CHAIN DEHYDROGENASE_REDUCTASE FAMILY PROTEIN"/>
    <property type="match status" value="1"/>
</dbReference>
<reference evidence="5" key="1">
    <citation type="submission" date="2017-10" db="EMBL/GenBank/DDBJ databases">
        <authorList>
            <person name="Regsiter A."/>
            <person name="William W."/>
        </authorList>
    </citation>
    <scope>NUCLEOTIDE SEQUENCE [LARGE SCALE GENOMIC DNA]</scope>
</reference>